<gene>
    <name evidence="12 16" type="primary">dnaG</name>
    <name evidence="16" type="ORF">ACFO4R_04605</name>
</gene>
<proteinExistence type="inferred from homology"/>
<dbReference type="NCBIfam" id="TIGR01391">
    <property type="entry name" value="dnaG"/>
    <property type="match status" value="1"/>
</dbReference>
<keyword evidence="7 12" id="KW-0863">Zinc-finger</keyword>
<keyword evidence="2 12" id="KW-0639">Primosome</keyword>
<name>A0ABV9QJ17_9FIRM</name>
<keyword evidence="9" id="KW-0460">Magnesium</keyword>
<dbReference type="InterPro" id="IPR006295">
    <property type="entry name" value="DNA_primase_DnaG"/>
</dbReference>
<keyword evidence="5 12" id="KW-0235">DNA replication</keyword>
<evidence type="ECO:0000256" key="9">
    <source>
        <dbReference type="ARBA" id="ARBA00022842"/>
    </source>
</evidence>
<dbReference type="Gene3D" id="3.40.1360.10">
    <property type="match status" value="1"/>
</dbReference>
<comment type="caution">
    <text evidence="16">The sequence shown here is derived from an EMBL/GenBank/DDBJ whole genome shotgun (WGS) entry which is preliminary data.</text>
</comment>
<dbReference type="InterPro" id="IPR036977">
    <property type="entry name" value="DNA_primase_Znf_CHC2"/>
</dbReference>
<comment type="catalytic activity">
    <reaction evidence="12">
        <text>ssDNA + n NTP = ssDNA/pppN(pN)n-1 hybrid + (n-1) diphosphate.</text>
        <dbReference type="EC" id="2.7.7.101"/>
    </reaction>
</comment>
<dbReference type="EC" id="2.7.7.101" evidence="12"/>
<keyword evidence="6 12" id="KW-0479">Metal-binding</keyword>
<dbReference type="InterPro" id="IPR034151">
    <property type="entry name" value="TOPRIM_DnaG_bac"/>
</dbReference>
<comment type="subunit">
    <text evidence="12">Monomer. Interacts with DnaB.</text>
</comment>
<dbReference type="SUPFAM" id="SSF56731">
    <property type="entry name" value="DNA primase core"/>
    <property type="match status" value="1"/>
</dbReference>
<accession>A0ABV9QJ17</accession>
<evidence type="ECO:0000313" key="17">
    <source>
        <dbReference type="Proteomes" id="UP001595916"/>
    </source>
</evidence>
<evidence type="ECO:0000256" key="3">
    <source>
        <dbReference type="ARBA" id="ARBA00022679"/>
    </source>
</evidence>
<keyword evidence="10 12" id="KW-0238">DNA-binding</keyword>
<evidence type="ECO:0000256" key="6">
    <source>
        <dbReference type="ARBA" id="ARBA00022723"/>
    </source>
</evidence>
<evidence type="ECO:0000256" key="13">
    <source>
        <dbReference type="PIRNR" id="PIRNR002811"/>
    </source>
</evidence>
<reference evidence="17" key="1">
    <citation type="journal article" date="2019" name="Int. J. Syst. Evol. Microbiol.">
        <title>The Global Catalogue of Microorganisms (GCM) 10K type strain sequencing project: providing services to taxonomists for standard genome sequencing and annotation.</title>
        <authorList>
            <consortium name="The Broad Institute Genomics Platform"/>
            <consortium name="The Broad Institute Genome Sequencing Center for Infectious Disease"/>
            <person name="Wu L."/>
            <person name="Ma J."/>
        </authorList>
    </citation>
    <scope>NUCLEOTIDE SEQUENCE [LARGE SCALE GENOMIC DNA]</scope>
    <source>
        <strain evidence="17">CCUG 46385</strain>
    </source>
</reference>
<evidence type="ECO:0000313" key="16">
    <source>
        <dbReference type="EMBL" id="MFC4804357.1"/>
    </source>
</evidence>
<feature type="domain" description="Toprim" evidence="15">
    <location>
        <begin position="254"/>
        <end position="336"/>
    </location>
</feature>
<keyword evidence="3 12" id="KW-0808">Transferase</keyword>
<comment type="function">
    <text evidence="12 13">RNA polymerase that catalyzes the synthesis of short RNA molecules used as primers for DNA polymerase during DNA replication.</text>
</comment>
<dbReference type="InterPro" id="IPR013264">
    <property type="entry name" value="DNAG_N"/>
</dbReference>
<dbReference type="RefSeq" id="WP_379787865.1">
    <property type="nucleotide sequence ID" value="NZ_JBHSHL010000014.1"/>
</dbReference>
<evidence type="ECO:0000256" key="8">
    <source>
        <dbReference type="ARBA" id="ARBA00022833"/>
    </source>
</evidence>
<evidence type="ECO:0000256" key="5">
    <source>
        <dbReference type="ARBA" id="ARBA00022705"/>
    </source>
</evidence>
<comment type="similarity">
    <text evidence="12 13">Belongs to the DnaG primase family.</text>
</comment>
<keyword evidence="4 12" id="KW-0548">Nucleotidyltransferase</keyword>
<dbReference type="SUPFAM" id="SSF57783">
    <property type="entry name" value="Zinc beta-ribbon"/>
    <property type="match status" value="1"/>
</dbReference>
<feature type="zinc finger region" description="CHC2-type" evidence="12">
    <location>
        <begin position="38"/>
        <end position="62"/>
    </location>
</feature>
<keyword evidence="14" id="KW-0175">Coiled coil</keyword>
<comment type="domain">
    <text evidence="12">Contains an N-terminal zinc-binding domain, a central core domain that contains the primase activity, and a C-terminal DnaB-binding domain.</text>
</comment>
<evidence type="ECO:0000256" key="7">
    <source>
        <dbReference type="ARBA" id="ARBA00022771"/>
    </source>
</evidence>
<sequence>MNFDSHFLQEIKEKNDIVDVISDYVQLKGSHGRFIGLCPFHNEKTPSFSVNETGQFYKCFGCQAGGDVIKFIQEIEKVDFPEAVKLLARRAMIPIPEEKVLTRKEIEEREKKQRLLEINLEAAKFYREELFKNNRAKEYLSKRKLQREVILRFGLGYAPLGNKLLFFLQEKYSRELLVQSGLFVVKEGSELADKFKNRLMFPIFNEGGKVIAFGGRALDDSFGPKYLNSPETVLFSKKHNLYAYQIAKKHLEHNSIILSEGYMDTIMLHQFGFSNTVASLGTAFTVEQAALLKRRKVQHVFIAYDSDKAGRSATYKAMDLLFKEGLDPLAVIFADSKDPDDYLKKFGVKKFRECMENALNIISFKIFVLKETFNLENEVDRLNYIKEAIQILKSYEDKVQNSHLIIESTLIDLSKETGFSIKALGQEMYGKYFSMKQFSGLSLEADKVKKQEVKEIDRDSHISRREKRLLRIIAQDRDLIDRYKIDTRDFFDEENKRTFELMLSESFSEKTVGEPLKQNESEEQIDELIRSIRRENIRMQIRKLKKEQAEMSNSSKNSSKYIELSLKIVELQKHLR</sequence>
<dbReference type="Pfam" id="PF08275">
    <property type="entry name" value="DNAG_N"/>
    <property type="match status" value="1"/>
</dbReference>
<dbReference type="Proteomes" id="UP001595916">
    <property type="component" value="Unassembled WGS sequence"/>
</dbReference>
<dbReference type="InterPro" id="IPR006171">
    <property type="entry name" value="TOPRIM_dom"/>
</dbReference>
<dbReference type="Gene3D" id="3.90.580.10">
    <property type="entry name" value="Zinc finger, CHC2-type domain"/>
    <property type="match status" value="1"/>
</dbReference>
<evidence type="ECO:0000256" key="11">
    <source>
        <dbReference type="ARBA" id="ARBA00023163"/>
    </source>
</evidence>
<dbReference type="Pfam" id="PF01807">
    <property type="entry name" value="Zn_ribbon_DnaG"/>
    <property type="match status" value="1"/>
</dbReference>
<evidence type="ECO:0000256" key="14">
    <source>
        <dbReference type="SAM" id="Coils"/>
    </source>
</evidence>
<evidence type="ECO:0000256" key="1">
    <source>
        <dbReference type="ARBA" id="ARBA00022478"/>
    </source>
</evidence>
<evidence type="ECO:0000256" key="2">
    <source>
        <dbReference type="ARBA" id="ARBA00022515"/>
    </source>
</evidence>
<keyword evidence="17" id="KW-1185">Reference proteome</keyword>
<keyword evidence="11 12" id="KW-0804">Transcription</keyword>
<dbReference type="PANTHER" id="PTHR30313:SF2">
    <property type="entry name" value="DNA PRIMASE"/>
    <property type="match status" value="1"/>
</dbReference>
<dbReference type="PROSITE" id="PS50880">
    <property type="entry name" value="TOPRIM"/>
    <property type="match status" value="1"/>
</dbReference>
<dbReference type="InterPro" id="IPR050219">
    <property type="entry name" value="DnaG_primase"/>
</dbReference>
<dbReference type="EMBL" id="JBHSHL010000014">
    <property type="protein sequence ID" value="MFC4804357.1"/>
    <property type="molecule type" value="Genomic_DNA"/>
</dbReference>
<evidence type="ECO:0000259" key="15">
    <source>
        <dbReference type="PROSITE" id="PS50880"/>
    </source>
</evidence>
<dbReference type="PANTHER" id="PTHR30313">
    <property type="entry name" value="DNA PRIMASE"/>
    <property type="match status" value="1"/>
</dbReference>
<dbReference type="InterPro" id="IPR030846">
    <property type="entry name" value="DnaG_bac"/>
</dbReference>
<dbReference type="SMART" id="SM00400">
    <property type="entry name" value="ZnF_CHCC"/>
    <property type="match status" value="1"/>
</dbReference>
<evidence type="ECO:0000256" key="10">
    <source>
        <dbReference type="ARBA" id="ARBA00023125"/>
    </source>
</evidence>
<comment type="cofactor">
    <cofactor evidence="12 13">
        <name>Zn(2+)</name>
        <dbReference type="ChEBI" id="CHEBI:29105"/>
    </cofactor>
    <text evidence="12 13">Binds 1 zinc ion per monomer.</text>
</comment>
<dbReference type="CDD" id="cd03364">
    <property type="entry name" value="TOPRIM_DnaG_primases"/>
    <property type="match status" value="1"/>
</dbReference>
<dbReference type="InterPro" id="IPR002694">
    <property type="entry name" value="Znf_CHC2"/>
</dbReference>
<evidence type="ECO:0000256" key="4">
    <source>
        <dbReference type="ARBA" id="ARBA00022695"/>
    </source>
</evidence>
<dbReference type="SMART" id="SM00493">
    <property type="entry name" value="TOPRIM"/>
    <property type="match status" value="1"/>
</dbReference>
<evidence type="ECO:0000256" key="12">
    <source>
        <dbReference type="HAMAP-Rule" id="MF_00974"/>
    </source>
</evidence>
<keyword evidence="8 12" id="KW-0862">Zinc</keyword>
<feature type="coiled-coil region" evidence="14">
    <location>
        <begin position="518"/>
        <end position="554"/>
    </location>
</feature>
<protein>
    <recommendedName>
        <fullName evidence="12 13">DNA primase</fullName>
        <ecNumber evidence="12">2.7.7.101</ecNumber>
    </recommendedName>
</protein>
<organism evidence="16 17">
    <name type="scientific">Filifactor villosus</name>
    <dbReference type="NCBI Taxonomy" id="29374"/>
    <lineage>
        <taxon>Bacteria</taxon>
        <taxon>Bacillati</taxon>
        <taxon>Bacillota</taxon>
        <taxon>Clostridia</taxon>
        <taxon>Peptostreptococcales</taxon>
        <taxon>Filifactoraceae</taxon>
        <taxon>Filifactor</taxon>
    </lineage>
</organism>
<dbReference type="Gene3D" id="3.90.980.10">
    <property type="entry name" value="DNA primase, catalytic core, N-terminal domain"/>
    <property type="match status" value="1"/>
</dbReference>
<keyword evidence="1 12" id="KW-0240">DNA-directed RNA polymerase</keyword>
<dbReference type="HAMAP" id="MF_00974">
    <property type="entry name" value="DNA_primase_DnaG"/>
    <property type="match status" value="1"/>
</dbReference>
<dbReference type="Pfam" id="PF13155">
    <property type="entry name" value="Toprim_2"/>
    <property type="match status" value="1"/>
</dbReference>
<dbReference type="PIRSF" id="PIRSF002811">
    <property type="entry name" value="DnaG"/>
    <property type="match status" value="1"/>
</dbReference>
<dbReference type="InterPro" id="IPR037068">
    <property type="entry name" value="DNA_primase_core_N_sf"/>
</dbReference>